<dbReference type="RefSeq" id="WP_183995609.1">
    <property type="nucleotide sequence ID" value="NZ_JACIEH010000001.1"/>
</dbReference>
<protein>
    <submittedName>
        <fullName evidence="2">DMSO/TMAO reductase YedYZ heme-binding membrane subunit</fullName>
    </submittedName>
</protein>
<keyword evidence="1" id="KW-0472">Membrane</keyword>
<sequence length="79" mass="8774">MARGGVAPSWRKPAGALGIVAWIFVWIILVTSFSHWIGQLHVLAQLPIYVVTGIVWILPLGGALRWMETGRWRRPSGAQ</sequence>
<comment type="caution">
    <text evidence="2">The sequence shown here is derived from an EMBL/GenBank/DDBJ whole genome shotgun (WGS) entry which is preliminary data.</text>
</comment>
<gene>
    <name evidence="2" type="ORF">GGR46_001267</name>
</gene>
<feature type="transmembrane region" description="Helical" evidence="1">
    <location>
        <begin position="16"/>
        <end position="37"/>
    </location>
</feature>
<dbReference type="Proteomes" id="UP000557392">
    <property type="component" value="Unassembled WGS sequence"/>
</dbReference>
<proteinExistence type="predicted"/>
<dbReference type="Pfam" id="PF11003">
    <property type="entry name" value="DUF2842"/>
    <property type="match status" value="1"/>
</dbReference>
<reference evidence="2 3" key="1">
    <citation type="submission" date="2020-08" db="EMBL/GenBank/DDBJ databases">
        <title>Genomic Encyclopedia of Type Strains, Phase IV (KMG-IV): sequencing the most valuable type-strain genomes for metagenomic binning, comparative biology and taxonomic classification.</title>
        <authorList>
            <person name="Goeker M."/>
        </authorList>
    </citation>
    <scope>NUCLEOTIDE SEQUENCE [LARGE SCALE GENOMIC DNA]</scope>
    <source>
        <strain evidence="2 3">DSM 101806</strain>
    </source>
</reference>
<evidence type="ECO:0000313" key="2">
    <source>
        <dbReference type="EMBL" id="MBB4097734.1"/>
    </source>
</evidence>
<dbReference type="AlphaFoldDB" id="A0A7W6NWP9"/>
<evidence type="ECO:0000313" key="3">
    <source>
        <dbReference type="Proteomes" id="UP000557392"/>
    </source>
</evidence>
<dbReference type="InterPro" id="IPR021265">
    <property type="entry name" value="DUF2842"/>
</dbReference>
<keyword evidence="1" id="KW-1133">Transmembrane helix</keyword>
<name>A0A7W6NWP9_9SPHN</name>
<accession>A0A7W6NWP9</accession>
<organism evidence="2 3">
    <name type="scientific">Sphingomonas kyeonggiensis</name>
    <dbReference type="NCBI Taxonomy" id="1268553"/>
    <lineage>
        <taxon>Bacteria</taxon>
        <taxon>Pseudomonadati</taxon>
        <taxon>Pseudomonadota</taxon>
        <taxon>Alphaproteobacteria</taxon>
        <taxon>Sphingomonadales</taxon>
        <taxon>Sphingomonadaceae</taxon>
        <taxon>Sphingomonas</taxon>
    </lineage>
</organism>
<evidence type="ECO:0000256" key="1">
    <source>
        <dbReference type="SAM" id="Phobius"/>
    </source>
</evidence>
<feature type="transmembrane region" description="Helical" evidence="1">
    <location>
        <begin position="43"/>
        <end position="64"/>
    </location>
</feature>
<keyword evidence="3" id="KW-1185">Reference proteome</keyword>
<dbReference type="EMBL" id="JACIEH010000001">
    <property type="protein sequence ID" value="MBB4097734.1"/>
    <property type="molecule type" value="Genomic_DNA"/>
</dbReference>
<keyword evidence="1" id="KW-0812">Transmembrane</keyword>